<evidence type="ECO:0000313" key="3">
    <source>
        <dbReference type="Proteomes" id="UP000002630"/>
    </source>
</evidence>
<organism evidence="2 3">
    <name type="scientific">Ectocarpus siliculosus</name>
    <name type="common">Brown alga</name>
    <name type="synonym">Conferva siliculosa</name>
    <dbReference type="NCBI Taxonomy" id="2880"/>
    <lineage>
        <taxon>Eukaryota</taxon>
        <taxon>Sar</taxon>
        <taxon>Stramenopiles</taxon>
        <taxon>Ochrophyta</taxon>
        <taxon>PX clade</taxon>
        <taxon>Phaeophyceae</taxon>
        <taxon>Ectocarpales</taxon>
        <taxon>Ectocarpaceae</taxon>
        <taxon>Ectocarpus</taxon>
    </lineage>
</organism>
<reference evidence="2 3" key="1">
    <citation type="journal article" date="2010" name="Nature">
        <title>The Ectocarpus genome and the independent evolution of multicellularity in brown algae.</title>
        <authorList>
            <person name="Cock J.M."/>
            <person name="Sterck L."/>
            <person name="Rouze P."/>
            <person name="Scornet D."/>
            <person name="Allen A.E."/>
            <person name="Amoutzias G."/>
            <person name="Anthouard V."/>
            <person name="Artiguenave F."/>
            <person name="Aury J.M."/>
            <person name="Badger J.H."/>
            <person name="Beszteri B."/>
            <person name="Billiau K."/>
            <person name="Bonnet E."/>
            <person name="Bothwell J.H."/>
            <person name="Bowler C."/>
            <person name="Boyen C."/>
            <person name="Brownlee C."/>
            <person name="Carrano C.J."/>
            <person name="Charrier B."/>
            <person name="Cho G.Y."/>
            <person name="Coelho S.M."/>
            <person name="Collen J."/>
            <person name="Corre E."/>
            <person name="Da Silva C."/>
            <person name="Delage L."/>
            <person name="Delaroque N."/>
            <person name="Dittami S.M."/>
            <person name="Doulbeau S."/>
            <person name="Elias M."/>
            <person name="Farnham G."/>
            <person name="Gachon C.M."/>
            <person name="Gschloessl B."/>
            <person name="Heesch S."/>
            <person name="Jabbari K."/>
            <person name="Jubin C."/>
            <person name="Kawai H."/>
            <person name="Kimura K."/>
            <person name="Kloareg B."/>
            <person name="Kupper F.C."/>
            <person name="Lang D."/>
            <person name="Le Bail A."/>
            <person name="Leblanc C."/>
            <person name="Lerouge P."/>
            <person name="Lohr M."/>
            <person name="Lopez P.J."/>
            <person name="Martens C."/>
            <person name="Maumus F."/>
            <person name="Michel G."/>
            <person name="Miranda-Saavedra D."/>
            <person name="Morales J."/>
            <person name="Moreau H."/>
            <person name="Motomura T."/>
            <person name="Nagasato C."/>
            <person name="Napoli C.A."/>
            <person name="Nelson D.R."/>
            <person name="Nyvall-Collen P."/>
            <person name="Peters A.F."/>
            <person name="Pommier C."/>
            <person name="Potin P."/>
            <person name="Poulain J."/>
            <person name="Quesneville H."/>
            <person name="Read B."/>
            <person name="Rensing S.A."/>
            <person name="Ritter A."/>
            <person name="Rousvoal S."/>
            <person name="Samanta M."/>
            <person name="Samson G."/>
            <person name="Schroeder D.C."/>
            <person name="Segurens B."/>
            <person name="Strittmatter M."/>
            <person name="Tonon T."/>
            <person name="Tregear J.W."/>
            <person name="Valentin K."/>
            <person name="von Dassow P."/>
            <person name="Yamagishi T."/>
            <person name="Van de Peer Y."/>
            <person name="Wincker P."/>
        </authorList>
    </citation>
    <scope>NUCLEOTIDE SEQUENCE [LARGE SCALE GENOMIC DNA]</scope>
    <source>
        <strain evidence="3">Ec32 / CCAP1310/4</strain>
    </source>
</reference>
<gene>
    <name evidence="2" type="ORF">Esi_0213_0024</name>
</gene>
<dbReference type="InParanoid" id="D7FRD3"/>
<name>D7FRD3_ECTSI</name>
<proteinExistence type="predicted"/>
<dbReference type="Proteomes" id="UP000002630">
    <property type="component" value="Linkage Group LG11"/>
</dbReference>
<evidence type="ECO:0000256" key="1">
    <source>
        <dbReference type="SAM" id="MobiDB-lite"/>
    </source>
</evidence>
<dbReference type="EMBL" id="FN648391">
    <property type="protein sequence ID" value="CBJ30724.1"/>
    <property type="molecule type" value="Genomic_DNA"/>
</dbReference>
<dbReference type="AlphaFoldDB" id="D7FRD3"/>
<protein>
    <submittedName>
        <fullName evidence="2">Uncharacterized protein</fullName>
    </submittedName>
</protein>
<feature type="region of interest" description="Disordered" evidence="1">
    <location>
        <begin position="101"/>
        <end position="147"/>
    </location>
</feature>
<sequence>MIRKGDGSHKAWMSCLECLTSVDRVSLDIDFFVEEISFRVGVFCPAPSGFRPGGVKRLLALQTTPTGWRRRSKRSSIDCGFEDMQEMAAAVVSNMCSCTGPDSTASAGDATAVDRTEADDAGNGEDVGGQEPDAHGIDANPPKGGVL</sequence>
<evidence type="ECO:0000313" key="2">
    <source>
        <dbReference type="EMBL" id="CBJ30724.1"/>
    </source>
</evidence>
<keyword evidence="3" id="KW-1185">Reference proteome</keyword>
<accession>D7FRD3</accession>
<dbReference type="EMBL" id="FN649736">
    <property type="protein sequence ID" value="CBJ30724.1"/>
    <property type="molecule type" value="Genomic_DNA"/>
</dbReference>